<evidence type="ECO:0000256" key="1">
    <source>
        <dbReference type="ARBA" id="ARBA00007381"/>
    </source>
</evidence>
<dbReference type="Pfam" id="PF00012">
    <property type="entry name" value="HSP70"/>
    <property type="match status" value="2"/>
</dbReference>
<dbReference type="EMBL" id="CP051180">
    <property type="protein sequence ID" value="QIZ76168.1"/>
    <property type="molecule type" value="Genomic_DNA"/>
</dbReference>
<keyword evidence="2" id="KW-0547">Nucleotide-binding</keyword>
<dbReference type="GO" id="GO:0140662">
    <property type="term" value="F:ATP-dependent protein folding chaperone"/>
    <property type="evidence" value="ECO:0007669"/>
    <property type="project" value="InterPro"/>
</dbReference>
<name>A0A6H1UBF4_9GAMM</name>
<dbReference type="InterPro" id="IPR013126">
    <property type="entry name" value="Hsp_70_fam"/>
</dbReference>
<evidence type="ECO:0000313" key="4">
    <source>
        <dbReference type="EMBL" id="QIZ76168.1"/>
    </source>
</evidence>
<dbReference type="PANTHER" id="PTHR19375">
    <property type="entry name" value="HEAT SHOCK PROTEIN 70KDA"/>
    <property type="match status" value="1"/>
</dbReference>
<keyword evidence="5" id="KW-1185">Reference proteome</keyword>
<dbReference type="AlphaFoldDB" id="A0A6H1UBF4"/>
<comment type="similarity">
    <text evidence="1">Belongs to the heat shock protein 70 family.</text>
</comment>
<evidence type="ECO:0000256" key="2">
    <source>
        <dbReference type="ARBA" id="ARBA00022741"/>
    </source>
</evidence>
<dbReference type="SUPFAM" id="SSF53067">
    <property type="entry name" value="Actin-like ATPase domain"/>
    <property type="match status" value="2"/>
</dbReference>
<sequence length="457" mass="50611">MSTIAGFDFGTSNCAFGVITDNQPTLVNLPQHGHYLPSTLYAPQPEVISGWLYQQLKSQGLEQPYQQARPNLGASLNALREAKLDGYDDQLAFGVDALDKYLVDPADCYYVRSPKSFLGSSGITPRQQQMFEDICASTMWHLRHQAEQTGLAPIKKVVIGRPVNFQGLDSHRSNTQATEVLTRAAKFAGFDQVEFLYEPIAAGLSYQQQLQQQQNVLVVDIGGGTSDISMLQMAAGSDLSERHDEWVLGYSGERIGGNDFDIALNFNCLMPTLGSRLKDGKGRPIPNKPFIDAASVNNISDQTRFYRNDTRAMLSELQRQPELTTLMRILTLQQQHMTFQLSACAERAKIALSELEQAKVALDFLEPELATVVDRANFTEAAQQLLKRMSVLIDDVIAQSSCKPDVLFLTGGSANAPFIKDYLWQRYQIPMVSADNFGSVTSGLTLWADKIFNKSGC</sequence>
<dbReference type="KEGG" id="fes:HER31_04225"/>
<gene>
    <name evidence="4" type="primary">yegD</name>
    <name evidence="4" type="ORF">HER31_04225</name>
</gene>
<reference evidence="4 5" key="1">
    <citation type="submission" date="2020-04" db="EMBL/GenBank/DDBJ databases">
        <title>Ferrimonas sp. S7 isolated from sea water.</title>
        <authorList>
            <person name="Bae S.S."/>
            <person name="Baek K."/>
        </authorList>
    </citation>
    <scope>NUCLEOTIDE SEQUENCE [LARGE SCALE GENOMIC DNA]</scope>
    <source>
        <strain evidence="4 5">S7</strain>
    </source>
</reference>
<evidence type="ECO:0000256" key="3">
    <source>
        <dbReference type="ARBA" id="ARBA00022840"/>
    </source>
</evidence>
<dbReference type="InterPro" id="IPR018181">
    <property type="entry name" value="Heat_shock_70_CS"/>
</dbReference>
<dbReference type="Gene3D" id="3.90.640.10">
    <property type="entry name" value="Actin, Chain A, domain 4"/>
    <property type="match status" value="1"/>
</dbReference>
<protein>
    <submittedName>
        <fullName evidence="4">Molecular chaperone</fullName>
    </submittedName>
</protein>
<keyword evidence="3" id="KW-0067">ATP-binding</keyword>
<dbReference type="GO" id="GO:0005524">
    <property type="term" value="F:ATP binding"/>
    <property type="evidence" value="ECO:0007669"/>
    <property type="project" value="UniProtKB-KW"/>
</dbReference>
<accession>A0A6H1UBF4</accession>
<dbReference type="PROSITE" id="PS00329">
    <property type="entry name" value="HSP70_2"/>
    <property type="match status" value="1"/>
</dbReference>
<dbReference type="NCBIfam" id="NF008673">
    <property type="entry name" value="PRK11678.1"/>
    <property type="match status" value="1"/>
</dbReference>
<dbReference type="Proteomes" id="UP000501602">
    <property type="component" value="Chromosome"/>
</dbReference>
<dbReference type="RefSeq" id="WP_168659428.1">
    <property type="nucleotide sequence ID" value="NZ_CP051180.1"/>
</dbReference>
<dbReference type="InterPro" id="IPR043129">
    <property type="entry name" value="ATPase_NBD"/>
</dbReference>
<proteinExistence type="inferred from homology"/>
<evidence type="ECO:0000313" key="5">
    <source>
        <dbReference type="Proteomes" id="UP000501602"/>
    </source>
</evidence>
<dbReference type="Gene3D" id="3.30.420.40">
    <property type="match status" value="2"/>
</dbReference>
<organism evidence="4 5">
    <name type="scientific">Ferrimonas lipolytica</name>
    <dbReference type="NCBI Taxonomy" id="2724191"/>
    <lineage>
        <taxon>Bacteria</taxon>
        <taxon>Pseudomonadati</taxon>
        <taxon>Pseudomonadota</taxon>
        <taxon>Gammaproteobacteria</taxon>
        <taxon>Alteromonadales</taxon>
        <taxon>Ferrimonadaceae</taxon>
        <taxon>Ferrimonas</taxon>
    </lineage>
</organism>